<accession>A0ABT6ATU2</accession>
<name>A0ABT6ATU2_9BURK</name>
<keyword evidence="1" id="KW-0472">Membrane</keyword>
<keyword evidence="1" id="KW-0812">Transmembrane</keyword>
<protein>
    <recommendedName>
        <fullName evidence="4">Transmembrane protein</fullName>
    </recommendedName>
</protein>
<evidence type="ECO:0008006" key="4">
    <source>
        <dbReference type="Google" id="ProtNLM"/>
    </source>
</evidence>
<comment type="caution">
    <text evidence="2">The sequence shown here is derived from an EMBL/GenBank/DDBJ whole genome shotgun (WGS) entry which is preliminary data.</text>
</comment>
<organism evidence="2 3">
    <name type="scientific">Cupriavidus basilensis</name>
    <dbReference type="NCBI Taxonomy" id="68895"/>
    <lineage>
        <taxon>Bacteria</taxon>
        <taxon>Pseudomonadati</taxon>
        <taxon>Pseudomonadota</taxon>
        <taxon>Betaproteobacteria</taxon>
        <taxon>Burkholderiales</taxon>
        <taxon>Burkholderiaceae</taxon>
        <taxon>Cupriavidus</taxon>
    </lineage>
</organism>
<reference evidence="2 3" key="1">
    <citation type="submission" date="2023-03" db="EMBL/GenBank/DDBJ databases">
        <title>Draft assemblies of triclosan tolerant bacteria isolated from returned activated sludge.</title>
        <authorList>
            <person name="Van Hamelsveld S."/>
        </authorList>
    </citation>
    <scope>NUCLEOTIDE SEQUENCE [LARGE SCALE GENOMIC DNA]</scope>
    <source>
        <strain evidence="2 3">GW210010_S58</strain>
    </source>
</reference>
<proteinExistence type="predicted"/>
<feature type="transmembrane region" description="Helical" evidence="1">
    <location>
        <begin position="21"/>
        <end position="38"/>
    </location>
</feature>
<sequence length="81" mass="8768">MKTDPRRGAAKGIGPLRMLEAFALAMLVLATVGVAWLLLSPAGRDWLAGLTPLEQRCLGAFCLIAGVLGAWYCARQWRRIG</sequence>
<dbReference type="EMBL" id="JARJLM010000392">
    <property type="protein sequence ID" value="MDF3835884.1"/>
    <property type="molecule type" value="Genomic_DNA"/>
</dbReference>
<keyword evidence="3" id="KW-1185">Reference proteome</keyword>
<keyword evidence="1" id="KW-1133">Transmembrane helix</keyword>
<evidence type="ECO:0000313" key="2">
    <source>
        <dbReference type="EMBL" id="MDF3835884.1"/>
    </source>
</evidence>
<dbReference type="RefSeq" id="WP_276266539.1">
    <property type="nucleotide sequence ID" value="NZ_JARJLM010000392.1"/>
</dbReference>
<dbReference type="Proteomes" id="UP001216674">
    <property type="component" value="Unassembled WGS sequence"/>
</dbReference>
<gene>
    <name evidence="2" type="ORF">P3W85_23460</name>
</gene>
<feature type="transmembrane region" description="Helical" evidence="1">
    <location>
        <begin position="58"/>
        <end position="74"/>
    </location>
</feature>
<evidence type="ECO:0000313" key="3">
    <source>
        <dbReference type="Proteomes" id="UP001216674"/>
    </source>
</evidence>
<evidence type="ECO:0000256" key="1">
    <source>
        <dbReference type="SAM" id="Phobius"/>
    </source>
</evidence>